<reference evidence="1" key="2">
    <citation type="journal article" date="2022" name="New Phytol.">
        <title>Evolutionary transition to the ectomycorrhizal habit in the genomes of a hyperdiverse lineage of mushroom-forming fungi.</title>
        <authorList>
            <person name="Looney B."/>
            <person name="Miyauchi S."/>
            <person name="Morin E."/>
            <person name="Drula E."/>
            <person name="Courty P.E."/>
            <person name="Kohler A."/>
            <person name="Kuo A."/>
            <person name="LaButti K."/>
            <person name="Pangilinan J."/>
            <person name="Lipzen A."/>
            <person name="Riley R."/>
            <person name="Andreopoulos W."/>
            <person name="He G."/>
            <person name="Johnson J."/>
            <person name="Nolan M."/>
            <person name="Tritt A."/>
            <person name="Barry K.W."/>
            <person name="Grigoriev I.V."/>
            <person name="Nagy L.G."/>
            <person name="Hibbett D."/>
            <person name="Henrissat B."/>
            <person name="Matheny P.B."/>
            <person name="Labbe J."/>
            <person name="Martin F.M."/>
        </authorList>
    </citation>
    <scope>NUCLEOTIDE SEQUENCE</scope>
    <source>
        <strain evidence="1">EC-137</strain>
    </source>
</reference>
<organism evidence="1 2">
    <name type="scientific">Vararia minispora EC-137</name>
    <dbReference type="NCBI Taxonomy" id="1314806"/>
    <lineage>
        <taxon>Eukaryota</taxon>
        <taxon>Fungi</taxon>
        <taxon>Dikarya</taxon>
        <taxon>Basidiomycota</taxon>
        <taxon>Agaricomycotina</taxon>
        <taxon>Agaricomycetes</taxon>
        <taxon>Russulales</taxon>
        <taxon>Lachnocladiaceae</taxon>
        <taxon>Vararia</taxon>
    </lineage>
</organism>
<protein>
    <submittedName>
        <fullName evidence="1">UPF0014-domain-containing protein</fullName>
    </submittedName>
</protein>
<proteinExistence type="predicted"/>
<gene>
    <name evidence="1" type="ORF">K488DRAFT_44748</name>
</gene>
<evidence type="ECO:0000313" key="1">
    <source>
        <dbReference type="EMBL" id="KAI0034766.1"/>
    </source>
</evidence>
<keyword evidence="2" id="KW-1185">Reference proteome</keyword>
<dbReference type="Proteomes" id="UP000814128">
    <property type="component" value="Unassembled WGS sequence"/>
</dbReference>
<accession>A0ACB8QSA3</accession>
<evidence type="ECO:0000313" key="2">
    <source>
        <dbReference type="Proteomes" id="UP000814128"/>
    </source>
</evidence>
<dbReference type="EMBL" id="MU273495">
    <property type="protein sequence ID" value="KAI0034766.1"/>
    <property type="molecule type" value="Genomic_DNA"/>
</dbReference>
<reference evidence="1" key="1">
    <citation type="submission" date="2021-02" db="EMBL/GenBank/DDBJ databases">
        <authorList>
            <consortium name="DOE Joint Genome Institute"/>
            <person name="Ahrendt S."/>
            <person name="Looney B.P."/>
            <person name="Miyauchi S."/>
            <person name="Morin E."/>
            <person name="Drula E."/>
            <person name="Courty P.E."/>
            <person name="Chicoki N."/>
            <person name="Fauchery L."/>
            <person name="Kohler A."/>
            <person name="Kuo A."/>
            <person name="Labutti K."/>
            <person name="Pangilinan J."/>
            <person name="Lipzen A."/>
            <person name="Riley R."/>
            <person name="Andreopoulos W."/>
            <person name="He G."/>
            <person name="Johnson J."/>
            <person name="Barry K.W."/>
            <person name="Grigoriev I.V."/>
            <person name="Nagy L."/>
            <person name="Hibbett D."/>
            <person name="Henrissat B."/>
            <person name="Matheny P.B."/>
            <person name="Labbe J."/>
            <person name="Martin F."/>
        </authorList>
    </citation>
    <scope>NUCLEOTIDE SEQUENCE</scope>
    <source>
        <strain evidence="1">EC-137</strain>
    </source>
</reference>
<comment type="caution">
    <text evidence="1">The sequence shown here is derived from an EMBL/GenBank/DDBJ whole genome shotgun (WGS) entry which is preliminary data.</text>
</comment>
<name>A0ACB8QSA3_9AGAM</name>
<sequence length="326" mass="35077">MDSPTEPGSSTNLQWENVGLGLCFILFDAGISHFLKLGVGTSLVTAAARCVIQLTLVSVILEKVFKTNHPAAVAGIAVLLNLLGAFETVANKCKQRYSGMFTIVICSMLFSTIPISILGIRFAMGISPFWQPEQYIPIVGMLCGSLISNIVVSLSYVLKELEENRDKTETYLAYGASRFEAAKPIAKSALRLALTPTINQMSVLGIISIPGMMTGAILGGSSVVQAARLQMVIMFMISACSALATIISTVGTLAICIDGEHRIRFERIDSRPHAVWRAVSAFGRGCKSLVWGTAGKVTAAIPHEHVPERRERDGEREPLLGQGVQP</sequence>